<dbReference type="NCBIfam" id="NF001813">
    <property type="entry name" value="PRK00549.1"/>
    <property type="match status" value="1"/>
</dbReference>
<dbReference type="NCBIfam" id="TIGR00177">
    <property type="entry name" value="molyb_syn"/>
    <property type="match status" value="1"/>
</dbReference>
<dbReference type="Pfam" id="PF18146">
    <property type="entry name" value="CinA_KH"/>
    <property type="match status" value="1"/>
</dbReference>
<name>A0ABS9CP54_9FIRM</name>
<gene>
    <name evidence="1" type="primary">cinA</name>
    <name evidence="3" type="ORF">JQM67_07295</name>
</gene>
<dbReference type="SMART" id="SM00852">
    <property type="entry name" value="MoCF_biosynth"/>
    <property type="match status" value="1"/>
</dbReference>
<dbReference type="HAMAP" id="MF_00226_B">
    <property type="entry name" value="CinA_B"/>
    <property type="match status" value="1"/>
</dbReference>
<comment type="caution">
    <text evidence="3">The sequence shown here is derived from an EMBL/GenBank/DDBJ whole genome shotgun (WGS) entry which is preliminary data.</text>
</comment>
<feature type="domain" description="MoaB/Mog" evidence="2">
    <location>
        <begin position="4"/>
        <end position="169"/>
    </location>
</feature>
<dbReference type="PANTHER" id="PTHR13939">
    <property type="entry name" value="NICOTINAMIDE-NUCLEOTIDE AMIDOHYDROLASE PNCC"/>
    <property type="match status" value="1"/>
</dbReference>
<dbReference type="EMBL" id="JAFBIT010000002">
    <property type="protein sequence ID" value="MCF2652403.1"/>
    <property type="molecule type" value="Genomic_DNA"/>
</dbReference>
<dbReference type="NCBIfam" id="TIGR00200">
    <property type="entry name" value="cinA_nterm"/>
    <property type="match status" value="1"/>
</dbReference>
<dbReference type="Gene3D" id="3.90.950.20">
    <property type="entry name" value="CinA-like"/>
    <property type="match status" value="1"/>
</dbReference>
<dbReference type="Pfam" id="PF02464">
    <property type="entry name" value="CinA"/>
    <property type="match status" value="1"/>
</dbReference>
<proteinExistence type="inferred from homology"/>
<dbReference type="Proteomes" id="UP001299220">
    <property type="component" value="Unassembled WGS sequence"/>
</dbReference>
<sequence length="417" mass="44028">MQAEVLSVGTELLLGQTVNTDTTIVAKALSGLGIDLLYAAVVGDNVGRLEKAVWDALDRSDILITTGGLGPTGDDLTKETVAAAAGKKLVLHQPSYDRLKEYFARGGLSENQIKQAMLPEGCTVLQNDNGTAPGCAFQTAQGKIVIMLPGPPSELEPMLKNYAVPYLAKFQNAVIASHSVHVYGRGEAAVALMIDDLTQNSNPTAAPYAKEGEMFVRVTAKAANEAEADAMCAPVVEEIRRRVGSFVYGVDVDSLEELVVRELKKAGKTLATAESCTGGLLAKRITDVPGSSDVFEMGCVTYANRVKEALLGVPHETLEAHGAVSEQTARAMAEGIVRRSGADIGVGITGIAGPGGGTAEKPVGLVYIALSDGENTWVAKRQPAGRMKSREWHRHCAASKALDMVRRYLAGLPVDEA</sequence>
<dbReference type="Gene3D" id="3.40.980.10">
    <property type="entry name" value="MoaB/Mog-like domain"/>
    <property type="match status" value="1"/>
</dbReference>
<evidence type="ECO:0000313" key="3">
    <source>
        <dbReference type="EMBL" id="MCF2652403.1"/>
    </source>
</evidence>
<evidence type="ECO:0000256" key="1">
    <source>
        <dbReference type="HAMAP-Rule" id="MF_00226"/>
    </source>
</evidence>
<evidence type="ECO:0000313" key="4">
    <source>
        <dbReference type="Proteomes" id="UP001299220"/>
    </source>
</evidence>
<dbReference type="InterPro" id="IPR041424">
    <property type="entry name" value="CinA_KH"/>
</dbReference>
<comment type="similarity">
    <text evidence="1">Belongs to the CinA family.</text>
</comment>
<dbReference type="Gene3D" id="3.30.70.2860">
    <property type="match status" value="1"/>
</dbReference>
<dbReference type="SUPFAM" id="SSF142433">
    <property type="entry name" value="CinA-like"/>
    <property type="match status" value="1"/>
</dbReference>
<dbReference type="RefSeq" id="WP_235323459.1">
    <property type="nucleotide sequence ID" value="NZ_JAFBIT010000002.1"/>
</dbReference>
<dbReference type="InterPro" id="IPR050101">
    <property type="entry name" value="CinA"/>
</dbReference>
<dbReference type="PANTHER" id="PTHR13939:SF0">
    <property type="entry name" value="NMN AMIDOHYDROLASE-LIKE PROTEIN YFAY"/>
    <property type="match status" value="1"/>
</dbReference>
<accession>A0ABS9CP54</accession>
<dbReference type="InterPro" id="IPR036425">
    <property type="entry name" value="MoaB/Mog-like_dom_sf"/>
</dbReference>
<organism evidence="3 4">
    <name type="scientific">Anaeromassilibacillus senegalensis</name>
    <dbReference type="NCBI Taxonomy" id="1673717"/>
    <lineage>
        <taxon>Bacteria</taxon>
        <taxon>Bacillati</taxon>
        <taxon>Bacillota</taxon>
        <taxon>Clostridia</taxon>
        <taxon>Eubacteriales</taxon>
        <taxon>Acutalibacteraceae</taxon>
        <taxon>Anaeromassilibacillus</taxon>
    </lineage>
</organism>
<dbReference type="InterPro" id="IPR036653">
    <property type="entry name" value="CinA-like_C"/>
</dbReference>
<keyword evidence="4" id="KW-1185">Reference proteome</keyword>
<dbReference type="Pfam" id="PF00994">
    <property type="entry name" value="MoCF_biosynth"/>
    <property type="match status" value="1"/>
</dbReference>
<dbReference type="CDD" id="cd00885">
    <property type="entry name" value="cinA"/>
    <property type="match status" value="1"/>
</dbReference>
<dbReference type="InterPro" id="IPR008136">
    <property type="entry name" value="CinA_C"/>
</dbReference>
<dbReference type="NCBIfam" id="TIGR00199">
    <property type="entry name" value="PncC_domain"/>
    <property type="match status" value="1"/>
</dbReference>
<reference evidence="3 4" key="1">
    <citation type="submission" date="2020-12" db="EMBL/GenBank/DDBJ databases">
        <title>Whole genome sequences of gut porcine anaerobes.</title>
        <authorList>
            <person name="Kubasova T."/>
            <person name="Jahodarova E."/>
            <person name="Rychlik I."/>
        </authorList>
    </citation>
    <scope>NUCLEOTIDE SEQUENCE [LARGE SCALE GENOMIC DNA]</scope>
    <source>
        <strain evidence="3 4">An867</strain>
    </source>
</reference>
<dbReference type="InterPro" id="IPR008135">
    <property type="entry name" value="Competence-induced_CinA"/>
</dbReference>
<protein>
    <recommendedName>
        <fullName evidence="1">Putative competence-damage inducible protein</fullName>
    </recommendedName>
</protein>
<dbReference type="PIRSF" id="PIRSF006728">
    <property type="entry name" value="CinA"/>
    <property type="match status" value="1"/>
</dbReference>
<evidence type="ECO:0000259" key="2">
    <source>
        <dbReference type="SMART" id="SM00852"/>
    </source>
</evidence>
<dbReference type="SUPFAM" id="SSF53218">
    <property type="entry name" value="Molybdenum cofactor biosynthesis proteins"/>
    <property type="match status" value="1"/>
</dbReference>
<dbReference type="InterPro" id="IPR001453">
    <property type="entry name" value="MoaB/Mog_dom"/>
</dbReference>